<dbReference type="RefSeq" id="WP_306072912.1">
    <property type="nucleotide sequence ID" value="NZ_JAROBZ020000001.1"/>
</dbReference>
<dbReference type="InterPro" id="IPR052513">
    <property type="entry name" value="Thioester_dehydratase-like"/>
</dbReference>
<dbReference type="EMBL" id="JAROBZ020000001">
    <property type="protein sequence ID" value="MFB3168539.1"/>
    <property type="molecule type" value="Genomic_DNA"/>
</dbReference>
<evidence type="ECO:0000259" key="1">
    <source>
        <dbReference type="Pfam" id="PF01796"/>
    </source>
</evidence>
<dbReference type="Pfam" id="PF01796">
    <property type="entry name" value="OB_ChsH2_C"/>
    <property type="match status" value="1"/>
</dbReference>
<dbReference type="SUPFAM" id="SSF50249">
    <property type="entry name" value="Nucleic acid-binding proteins"/>
    <property type="match status" value="1"/>
</dbReference>
<accession>A0ABV4YUK9</accession>
<sequence>MAEETKIDYGIFQEAKEFWEGVERSEFFIQRCQDCGQYIFYPRAHCPHDMGSLNYERVSGNGRILTYSIVIRTGDPQFTNLTPFVAAVVKLEEGPTLYTRIDVEDPYSITFNQEVEVVFKEQEGRKIPLFKPVNHVS</sequence>
<name>A0ABV4YUK9_9BACI</name>
<dbReference type="InterPro" id="IPR022002">
    <property type="entry name" value="ChsH2_Znr"/>
</dbReference>
<reference evidence="3 4" key="1">
    <citation type="submission" date="2024-05" db="EMBL/GenBank/DDBJ databases">
        <authorList>
            <person name="Venkateswaran K."/>
        </authorList>
    </citation>
    <scope>NUCLEOTIDE SEQUENCE [LARGE SCALE GENOMIC DNA]</scope>
    <source>
        <strain evidence="3 4">179-C4-2-HS</strain>
    </source>
</reference>
<dbReference type="Proteomes" id="UP001241748">
    <property type="component" value="Unassembled WGS sequence"/>
</dbReference>
<dbReference type="Pfam" id="PF12172">
    <property type="entry name" value="zf-ChsH2"/>
    <property type="match status" value="1"/>
</dbReference>
<evidence type="ECO:0000313" key="4">
    <source>
        <dbReference type="Proteomes" id="UP001241748"/>
    </source>
</evidence>
<comment type="caution">
    <text evidence="3">The sequence shown here is derived from an EMBL/GenBank/DDBJ whole genome shotgun (WGS) entry which is preliminary data.</text>
</comment>
<dbReference type="PANTHER" id="PTHR34075:SF5">
    <property type="entry name" value="BLR3430 PROTEIN"/>
    <property type="match status" value="1"/>
</dbReference>
<proteinExistence type="predicted"/>
<protein>
    <submittedName>
        <fullName evidence="3">OB-fold domain-containing protein</fullName>
    </submittedName>
</protein>
<evidence type="ECO:0000313" key="3">
    <source>
        <dbReference type="EMBL" id="MFB3168539.1"/>
    </source>
</evidence>
<organism evidence="3 4">
    <name type="scientific">Neobacillus driksii</name>
    <dbReference type="NCBI Taxonomy" id="3035913"/>
    <lineage>
        <taxon>Bacteria</taxon>
        <taxon>Bacillati</taxon>
        <taxon>Bacillota</taxon>
        <taxon>Bacilli</taxon>
        <taxon>Bacillales</taxon>
        <taxon>Bacillaceae</taxon>
        <taxon>Neobacillus</taxon>
    </lineage>
</organism>
<dbReference type="InterPro" id="IPR002878">
    <property type="entry name" value="ChsH2_C"/>
</dbReference>
<keyword evidence="4" id="KW-1185">Reference proteome</keyword>
<feature type="domain" description="ChsH2 rubredoxin-like zinc ribbon" evidence="2">
    <location>
        <begin position="19"/>
        <end position="55"/>
    </location>
</feature>
<feature type="domain" description="ChsH2 C-terminal OB-fold" evidence="1">
    <location>
        <begin position="56"/>
        <end position="120"/>
    </location>
</feature>
<dbReference type="PANTHER" id="PTHR34075">
    <property type="entry name" value="BLR3430 PROTEIN"/>
    <property type="match status" value="1"/>
</dbReference>
<dbReference type="Gene3D" id="6.10.30.10">
    <property type="match status" value="1"/>
</dbReference>
<evidence type="ECO:0000259" key="2">
    <source>
        <dbReference type="Pfam" id="PF12172"/>
    </source>
</evidence>
<dbReference type="InterPro" id="IPR012340">
    <property type="entry name" value="NA-bd_OB-fold"/>
</dbReference>
<gene>
    <name evidence="3" type="ORF">P5G62_015590</name>
</gene>